<accession>A0A4V2JE40</accession>
<comment type="subcellular location">
    <subcellularLocation>
        <location evidence="1 5">Periplasm</location>
    </subcellularLocation>
</comment>
<dbReference type="SUPFAM" id="SSF53850">
    <property type="entry name" value="Periplasmic binding protein-like II"/>
    <property type="match status" value="1"/>
</dbReference>
<dbReference type="PIRSF" id="PIRSF019574">
    <property type="entry name" value="Periplasmic_polyamine_BP"/>
    <property type="match status" value="1"/>
</dbReference>
<dbReference type="CDD" id="cd13659">
    <property type="entry name" value="PBP2_PotF"/>
    <property type="match status" value="1"/>
</dbReference>
<keyword evidence="3 6" id="KW-0732">Signal</keyword>
<dbReference type="EMBL" id="SIUB01000003">
    <property type="protein sequence ID" value="TBN53776.1"/>
    <property type="molecule type" value="Genomic_DNA"/>
</dbReference>
<dbReference type="GO" id="GO:0015846">
    <property type="term" value="P:polyamine transport"/>
    <property type="evidence" value="ECO:0007669"/>
    <property type="project" value="InterPro"/>
</dbReference>
<gene>
    <name evidence="7" type="ORF">EYR15_08230</name>
</gene>
<feature type="signal peptide" evidence="6">
    <location>
        <begin position="1"/>
        <end position="26"/>
    </location>
</feature>
<protein>
    <recommendedName>
        <fullName evidence="5">Putrescine-binding periplasmic protein</fullName>
    </recommendedName>
</protein>
<comment type="similarity">
    <text evidence="5">Belongs to the bacterial solute-binding protein PotD/PotF family.</text>
</comment>
<dbReference type="InterPro" id="IPR001188">
    <property type="entry name" value="Sperm_putr-bd"/>
</dbReference>
<evidence type="ECO:0000256" key="2">
    <source>
        <dbReference type="ARBA" id="ARBA00022448"/>
    </source>
</evidence>
<dbReference type="Proteomes" id="UP000291613">
    <property type="component" value="Unassembled WGS sequence"/>
</dbReference>
<dbReference type="GO" id="GO:0042597">
    <property type="term" value="C:periplasmic space"/>
    <property type="evidence" value="ECO:0007669"/>
    <property type="project" value="UniProtKB-SubCell"/>
</dbReference>
<keyword evidence="8" id="KW-1185">Reference proteome</keyword>
<organism evidence="7 8">
    <name type="scientific">Hansschlegelia quercus</name>
    <dbReference type="NCBI Taxonomy" id="2528245"/>
    <lineage>
        <taxon>Bacteria</taxon>
        <taxon>Pseudomonadati</taxon>
        <taxon>Pseudomonadota</taxon>
        <taxon>Alphaproteobacteria</taxon>
        <taxon>Hyphomicrobiales</taxon>
        <taxon>Methylopilaceae</taxon>
        <taxon>Hansschlegelia</taxon>
    </lineage>
</organism>
<dbReference type="PANTHER" id="PTHR30222:SF12">
    <property type="entry name" value="NORSPERMIDINE SENSOR"/>
    <property type="match status" value="1"/>
</dbReference>
<sequence length="368" mass="40778">MRVKRLLSAGLAALGLSLAVVGGAAAAQREVRVYNWSDYIDDQILKDFEAETGIKVVYDVFDSNEILETKLLTGKTGYDVVVPSATFLSRQIKAGVFQKLDKSKLPNLVNAWPEIYKRVAQYDPDNAYSINYMWGTTGIGYNVDKVKKAFPDAPLDSWALVYNPDNLKKLKGCGVMFLDSPEDLLPSVLTYLGLPPDWSDVENVKKAADHLAKLKPYITKFHSSEYINALANGNICVTVGYSGDIFQAKTRAEEAKKGVNVEYSLPKEGAQLWFDEMAIPADAPHPEEAHIFLNYMLKPEVAAKNSNFVSYANGNLKSQEFLDDGVKGNPSIYPTPEVFARLFTVPTIEDSKTQRALTRAWTKAKSGK</sequence>
<evidence type="ECO:0000256" key="4">
    <source>
        <dbReference type="ARBA" id="ARBA00022764"/>
    </source>
</evidence>
<dbReference type="PRINTS" id="PR00909">
    <property type="entry name" value="SPERMDNBNDNG"/>
</dbReference>
<keyword evidence="4 5" id="KW-0574">Periplasm</keyword>
<proteinExistence type="inferred from homology"/>
<evidence type="ECO:0000313" key="7">
    <source>
        <dbReference type="EMBL" id="TBN53776.1"/>
    </source>
</evidence>
<dbReference type="Gene3D" id="3.40.190.10">
    <property type="entry name" value="Periplasmic binding protein-like II"/>
    <property type="match status" value="2"/>
</dbReference>
<name>A0A4V2JE40_9HYPH</name>
<reference evidence="7 8" key="1">
    <citation type="submission" date="2019-02" db="EMBL/GenBank/DDBJ databases">
        <title>Hansschlegelia quercus sp. nov., a novel methylotrophic bacterium from buds of oak (Quercus robur L.).</title>
        <authorList>
            <person name="Agafonova N.V."/>
            <person name="Kaparullina E.N."/>
            <person name="Grouzdev D.S."/>
            <person name="Doronina N.V."/>
        </authorList>
    </citation>
    <scope>NUCLEOTIDE SEQUENCE [LARGE SCALE GENOMIC DNA]</scope>
    <source>
        <strain evidence="7 8">Dub</strain>
    </source>
</reference>
<comment type="function">
    <text evidence="5">Required for the activity of the bacterial periplasmic transport system of putrescine.</text>
</comment>
<evidence type="ECO:0000256" key="6">
    <source>
        <dbReference type="SAM" id="SignalP"/>
    </source>
</evidence>
<dbReference type="RefSeq" id="WP_131002904.1">
    <property type="nucleotide sequence ID" value="NZ_JBHSZR010000003.1"/>
</dbReference>
<dbReference type="Pfam" id="PF13416">
    <property type="entry name" value="SBP_bac_8"/>
    <property type="match status" value="1"/>
</dbReference>
<comment type="caution">
    <text evidence="7">The sequence shown here is derived from an EMBL/GenBank/DDBJ whole genome shotgun (WGS) entry which is preliminary data.</text>
</comment>
<dbReference type="PANTHER" id="PTHR30222">
    <property type="entry name" value="SPERMIDINE/PUTRESCINE-BINDING PERIPLASMIC PROTEIN"/>
    <property type="match status" value="1"/>
</dbReference>
<dbReference type="InterPro" id="IPR006059">
    <property type="entry name" value="SBP"/>
</dbReference>
<dbReference type="OrthoDB" id="9769319at2"/>
<evidence type="ECO:0000256" key="5">
    <source>
        <dbReference type="PIRNR" id="PIRNR019574"/>
    </source>
</evidence>
<dbReference type="AlphaFoldDB" id="A0A4V2JE40"/>
<dbReference type="GO" id="GO:0019808">
    <property type="term" value="F:polyamine binding"/>
    <property type="evidence" value="ECO:0007669"/>
    <property type="project" value="InterPro"/>
</dbReference>
<evidence type="ECO:0000313" key="8">
    <source>
        <dbReference type="Proteomes" id="UP000291613"/>
    </source>
</evidence>
<evidence type="ECO:0000256" key="3">
    <source>
        <dbReference type="ARBA" id="ARBA00022729"/>
    </source>
</evidence>
<keyword evidence="2 5" id="KW-0813">Transport</keyword>
<evidence type="ECO:0000256" key="1">
    <source>
        <dbReference type="ARBA" id="ARBA00004418"/>
    </source>
</evidence>
<feature type="chain" id="PRO_5020691447" description="Putrescine-binding periplasmic protein" evidence="6">
    <location>
        <begin position="27"/>
        <end position="368"/>
    </location>
</feature>